<dbReference type="RefSeq" id="XP_025580630.1">
    <property type="nucleotide sequence ID" value="XM_025724777.1"/>
</dbReference>
<dbReference type="VEuPathDB" id="FungiDB:BO80DRAFT_7789"/>
<keyword evidence="2" id="KW-1185">Reference proteome</keyword>
<dbReference type="EMBL" id="KZ824419">
    <property type="protein sequence ID" value="RAL06303.1"/>
    <property type="molecule type" value="Genomic_DNA"/>
</dbReference>
<dbReference type="OrthoDB" id="4149149at2759"/>
<evidence type="ECO:0000313" key="1">
    <source>
        <dbReference type="EMBL" id="RAL06303.1"/>
    </source>
</evidence>
<gene>
    <name evidence="1" type="ORF">BO80DRAFT_7789</name>
</gene>
<protein>
    <submittedName>
        <fullName evidence="1">Uncharacterized protein</fullName>
    </submittedName>
</protein>
<sequence>MEFPTADPDTQIEVNLMILDYLLCITIDLVLCHGAAKSEGQQSHNWDLSWNLNTIDTIRAVLLHPDLFSQDIHIKIHVLEFAQLFCDGHVLLEQSGAPAVELSQGNYRSSEGAESIGTDTRRRLSPLHRPHQDKESHITNCWTAASNRSYNLLDKFVRLCLVSNNKLPEGHTDIATELIKQAALNEYCTMGTQPRDGYSECAHRVIGRLRETLEHGSNQLSTEYLSYVRLPIDLPPDVWKMPRDNGISRAVHCFLTDLMKMLDPPILIQLERGKLGGLSREETQKLRDKVGL</sequence>
<dbReference type="AlphaFoldDB" id="A0A395HFQ8"/>
<evidence type="ECO:0000313" key="2">
    <source>
        <dbReference type="Proteomes" id="UP000249402"/>
    </source>
</evidence>
<dbReference type="GeneID" id="37229642"/>
<reference evidence="1 2" key="1">
    <citation type="submission" date="2018-02" db="EMBL/GenBank/DDBJ databases">
        <title>The genomes of Aspergillus section Nigri reveals drivers in fungal speciation.</title>
        <authorList>
            <consortium name="DOE Joint Genome Institute"/>
            <person name="Vesth T.C."/>
            <person name="Nybo J."/>
            <person name="Theobald S."/>
            <person name="Brandl J."/>
            <person name="Frisvad J.C."/>
            <person name="Nielsen K.F."/>
            <person name="Lyhne E.K."/>
            <person name="Kogle M.E."/>
            <person name="Kuo A."/>
            <person name="Riley R."/>
            <person name="Clum A."/>
            <person name="Nolan M."/>
            <person name="Lipzen A."/>
            <person name="Salamov A."/>
            <person name="Henrissat B."/>
            <person name="Wiebenga A."/>
            <person name="De vries R.P."/>
            <person name="Grigoriev I.V."/>
            <person name="Mortensen U.H."/>
            <person name="Andersen M.R."/>
            <person name="Baker S.E."/>
        </authorList>
    </citation>
    <scope>NUCLEOTIDE SEQUENCE [LARGE SCALE GENOMIC DNA]</scope>
    <source>
        <strain evidence="1 2">CBS 121593</strain>
    </source>
</reference>
<accession>A0A395HFQ8</accession>
<proteinExistence type="predicted"/>
<dbReference type="Proteomes" id="UP000249402">
    <property type="component" value="Unassembled WGS sequence"/>
</dbReference>
<organism evidence="1 2">
    <name type="scientific">Aspergillus ibericus CBS 121593</name>
    <dbReference type="NCBI Taxonomy" id="1448316"/>
    <lineage>
        <taxon>Eukaryota</taxon>
        <taxon>Fungi</taxon>
        <taxon>Dikarya</taxon>
        <taxon>Ascomycota</taxon>
        <taxon>Pezizomycotina</taxon>
        <taxon>Eurotiomycetes</taxon>
        <taxon>Eurotiomycetidae</taxon>
        <taxon>Eurotiales</taxon>
        <taxon>Aspergillaceae</taxon>
        <taxon>Aspergillus</taxon>
        <taxon>Aspergillus subgen. Circumdati</taxon>
    </lineage>
</organism>
<name>A0A395HFQ8_9EURO</name>